<dbReference type="RefSeq" id="WP_052403199.1">
    <property type="nucleotide sequence ID" value="NZ_CCVW01000002.1"/>
</dbReference>
<reference evidence="3 4" key="1">
    <citation type="submission" date="2014-06" db="EMBL/GenBank/DDBJ databases">
        <authorList>
            <person name="Urmite Genomes Urmite Genomes"/>
        </authorList>
    </citation>
    <scope>NUCLEOTIDE SEQUENCE [LARGE SCALE GENOMIC DNA]</scope>
</reference>
<accession>A0A078KWD7</accession>
<evidence type="ECO:0000313" key="4">
    <source>
        <dbReference type="Proteomes" id="UP000044071"/>
    </source>
</evidence>
<organism evidence="3 4">
    <name type="scientific">Legionella massiliensis</name>
    <dbReference type="NCBI Taxonomy" id="1034943"/>
    <lineage>
        <taxon>Bacteria</taxon>
        <taxon>Pseudomonadati</taxon>
        <taxon>Pseudomonadota</taxon>
        <taxon>Gammaproteobacteria</taxon>
        <taxon>Legionellales</taxon>
        <taxon>Legionellaceae</taxon>
        <taxon>Legionella</taxon>
    </lineage>
</organism>
<evidence type="ECO:0000259" key="2">
    <source>
        <dbReference type="Pfam" id="PF13936"/>
    </source>
</evidence>
<dbReference type="InterPro" id="IPR053392">
    <property type="entry name" value="Transposase_IS30-like"/>
</dbReference>
<sequence length="245" mass="29395">MGKCYKQLTELDRQFISLMLVKGYAKSKMAKLLKVHRSTIYREIKRNRFVSLWTDNEPYYLAQTAHKRYLKRRKRQVKLVCNKQLRDYVHDKLSSGWSPWQIEGRLKRENNVGMRISHETIYRYIYSDYAVRNRFYSCLRRKHKLRIKRHLRQSRFPSELLITNRPPGINERIEFGHWEGDLMMFKRGIKSNLLTLRERKTRYLIAIKNENKTAAATALALIGVVTPFVSKFTVWGQKHLQYCAH</sequence>
<dbReference type="AlphaFoldDB" id="A0A078KWD7"/>
<evidence type="ECO:0000256" key="1">
    <source>
        <dbReference type="ARBA" id="ARBA00023172"/>
    </source>
</evidence>
<name>A0A078KWD7_9GAMM</name>
<dbReference type="InterPro" id="IPR009057">
    <property type="entry name" value="Homeodomain-like_sf"/>
</dbReference>
<dbReference type="Proteomes" id="UP000044071">
    <property type="component" value="Unassembled WGS sequence"/>
</dbReference>
<gene>
    <name evidence="3" type="ORF">BN59_01594</name>
</gene>
<dbReference type="NCBIfam" id="NF033563">
    <property type="entry name" value="transpos_IS30"/>
    <property type="match status" value="1"/>
</dbReference>
<feature type="domain" description="Transposase IS30-like HTH" evidence="2">
    <location>
        <begin position="5"/>
        <end position="47"/>
    </location>
</feature>
<evidence type="ECO:0000313" key="3">
    <source>
        <dbReference type="EMBL" id="CDZ77311.1"/>
    </source>
</evidence>
<dbReference type="STRING" id="1034943.BN59_01594"/>
<dbReference type="GO" id="GO:0032196">
    <property type="term" value="P:transposition"/>
    <property type="evidence" value="ECO:0007669"/>
    <property type="project" value="TreeGrafter"/>
</dbReference>
<dbReference type="Pfam" id="PF13936">
    <property type="entry name" value="HTH_38"/>
    <property type="match status" value="1"/>
</dbReference>
<dbReference type="OrthoDB" id="9803231at2"/>
<dbReference type="eggNOG" id="COG2826">
    <property type="taxonomic scope" value="Bacteria"/>
</dbReference>
<dbReference type="GO" id="GO:0004803">
    <property type="term" value="F:transposase activity"/>
    <property type="evidence" value="ECO:0007669"/>
    <property type="project" value="TreeGrafter"/>
</dbReference>
<protein>
    <submittedName>
        <fullName evidence="3">Transposase, IS30 family</fullName>
    </submittedName>
</protein>
<dbReference type="EMBL" id="CCSB01000002">
    <property type="protein sequence ID" value="CDZ77311.1"/>
    <property type="molecule type" value="Genomic_DNA"/>
</dbReference>
<proteinExistence type="predicted"/>
<keyword evidence="4" id="KW-1185">Reference proteome</keyword>
<dbReference type="GO" id="GO:0006310">
    <property type="term" value="P:DNA recombination"/>
    <property type="evidence" value="ECO:0007669"/>
    <property type="project" value="UniProtKB-KW"/>
</dbReference>
<keyword evidence="1" id="KW-0233">DNA recombination</keyword>
<dbReference type="PANTHER" id="PTHR10948">
    <property type="entry name" value="TRANSPOSASE"/>
    <property type="match status" value="1"/>
</dbReference>
<dbReference type="PANTHER" id="PTHR10948:SF23">
    <property type="entry name" value="TRANSPOSASE INSI FOR INSERTION SEQUENCE ELEMENT IS30A-RELATED"/>
    <property type="match status" value="1"/>
</dbReference>
<dbReference type="SUPFAM" id="SSF46689">
    <property type="entry name" value="Homeodomain-like"/>
    <property type="match status" value="1"/>
</dbReference>
<dbReference type="InterPro" id="IPR051917">
    <property type="entry name" value="Transposase-Integrase"/>
</dbReference>
<dbReference type="InterPro" id="IPR025246">
    <property type="entry name" value="IS30-like_HTH"/>
</dbReference>
<dbReference type="GO" id="GO:0005829">
    <property type="term" value="C:cytosol"/>
    <property type="evidence" value="ECO:0007669"/>
    <property type="project" value="TreeGrafter"/>
</dbReference>